<dbReference type="InterPro" id="IPR018950">
    <property type="entry name" value="DiS-bond_isomerase_DsbC/G_N"/>
</dbReference>
<dbReference type="Gene3D" id="3.40.30.10">
    <property type="entry name" value="Glutaredoxin"/>
    <property type="match status" value="1"/>
</dbReference>
<comment type="subcellular location">
    <subcellularLocation>
        <location evidence="1 7">Periplasm</location>
    </subcellularLocation>
</comment>
<dbReference type="CDD" id="cd03020">
    <property type="entry name" value="DsbA_DsbC_DsbG"/>
    <property type="match status" value="1"/>
</dbReference>
<dbReference type="PANTHER" id="PTHR35272:SF3">
    <property type="entry name" value="THIOL:DISULFIDE INTERCHANGE PROTEIN DSBC"/>
    <property type="match status" value="1"/>
</dbReference>
<keyword evidence="4 7" id="KW-0574">Periplasm</keyword>
<proteinExistence type="inferred from homology"/>
<comment type="similarity">
    <text evidence="2 7">Belongs to the thioredoxin family. DsbC subfamily.</text>
</comment>
<dbReference type="RefSeq" id="WP_233088927.1">
    <property type="nucleotide sequence ID" value="NZ_BAABWN010000004.1"/>
</dbReference>
<dbReference type="InterPro" id="IPR051470">
    <property type="entry name" value="Thiol:disulfide_interchange"/>
</dbReference>
<dbReference type="InterPro" id="IPR033954">
    <property type="entry name" value="DiS-bond_Isoase_DsbC/G"/>
</dbReference>
<evidence type="ECO:0000256" key="7">
    <source>
        <dbReference type="RuleBase" id="RU364038"/>
    </source>
</evidence>
<dbReference type="Pfam" id="PF10411">
    <property type="entry name" value="DsbC_N"/>
    <property type="match status" value="1"/>
</dbReference>
<evidence type="ECO:0000256" key="4">
    <source>
        <dbReference type="ARBA" id="ARBA00022764"/>
    </source>
</evidence>
<evidence type="ECO:0000259" key="8">
    <source>
        <dbReference type="Pfam" id="PF10411"/>
    </source>
</evidence>
<keyword evidence="3 7" id="KW-0732">Signal</keyword>
<dbReference type="SUPFAM" id="SSF54423">
    <property type="entry name" value="DsbC/DsbG N-terminal domain-like"/>
    <property type="match status" value="1"/>
</dbReference>
<protein>
    <recommendedName>
        <fullName evidence="7">Thiol:disulfide interchange protein</fullName>
    </recommendedName>
</protein>
<feature type="signal peptide" evidence="7">
    <location>
        <begin position="1"/>
        <end position="39"/>
    </location>
</feature>
<dbReference type="EMBL" id="BAABWN010000004">
    <property type="protein sequence ID" value="GAA6167694.1"/>
    <property type="molecule type" value="Genomic_DNA"/>
</dbReference>
<dbReference type="Gene3D" id="3.10.450.70">
    <property type="entry name" value="Disulphide bond isomerase, DsbC/G, N-terminal"/>
    <property type="match status" value="1"/>
</dbReference>
<accession>A0ABQ0A7R3</accession>
<organism evidence="10 11">
    <name type="scientific">Sessilibacter corallicola</name>
    <dbReference type="NCBI Taxonomy" id="2904075"/>
    <lineage>
        <taxon>Bacteria</taxon>
        <taxon>Pseudomonadati</taxon>
        <taxon>Pseudomonadota</taxon>
        <taxon>Gammaproteobacteria</taxon>
        <taxon>Cellvibrionales</taxon>
        <taxon>Cellvibrionaceae</taxon>
        <taxon>Sessilibacter</taxon>
    </lineage>
</organism>
<evidence type="ECO:0000256" key="1">
    <source>
        <dbReference type="ARBA" id="ARBA00004418"/>
    </source>
</evidence>
<keyword evidence="11" id="KW-1185">Reference proteome</keyword>
<dbReference type="InterPro" id="IPR036249">
    <property type="entry name" value="Thioredoxin-like_sf"/>
</dbReference>
<dbReference type="InterPro" id="IPR009094">
    <property type="entry name" value="DiS-bond_isomerase_DsbC/G_N_sf"/>
</dbReference>
<dbReference type="InterPro" id="IPR012336">
    <property type="entry name" value="Thioredoxin-like_fold"/>
</dbReference>
<name>A0ABQ0A7R3_9GAMM</name>
<evidence type="ECO:0000256" key="5">
    <source>
        <dbReference type="ARBA" id="ARBA00023157"/>
    </source>
</evidence>
<evidence type="ECO:0000256" key="2">
    <source>
        <dbReference type="ARBA" id="ARBA00009813"/>
    </source>
</evidence>
<evidence type="ECO:0000313" key="10">
    <source>
        <dbReference type="EMBL" id="GAA6167694.1"/>
    </source>
</evidence>
<evidence type="ECO:0000313" key="11">
    <source>
        <dbReference type="Proteomes" id="UP001465153"/>
    </source>
</evidence>
<dbReference type="SUPFAM" id="SSF52833">
    <property type="entry name" value="Thioredoxin-like"/>
    <property type="match status" value="1"/>
</dbReference>
<gene>
    <name evidence="10" type="primary">dsbC</name>
    <name evidence="10" type="ORF">NBRC116591_15040</name>
</gene>
<evidence type="ECO:0000256" key="3">
    <source>
        <dbReference type="ARBA" id="ARBA00022729"/>
    </source>
</evidence>
<sequence>MGKNQAGFKLFSNGRAAFRSSMKAAIAVVAAVTMGFAFAQEKSDSVSKEVETAIITGIGKARPQLVVESVSKSPVDGLYRAHIENGPTLFVSGDGQYVLATDMYQVVAGGFVNLQEVERQEMRAVLAKDLEENHEDLIVYSPKGEVKGVVNVFTDVDCGFCQRLHREVAELNELGIELRYLAYPRSGLQGDSYNKIASAWCAKDQQQAMDKLKSRETIETNVCNDNPVAKHFALGNEIGVRGTPALLLADGTLLPGYLPAKELAERIGVAVN</sequence>
<keyword evidence="6 7" id="KW-0676">Redox-active center</keyword>
<feature type="domain" description="Thioredoxin-like fold" evidence="9">
    <location>
        <begin position="143"/>
        <end position="265"/>
    </location>
</feature>
<feature type="chain" id="PRO_5044978750" description="Thiol:disulfide interchange protein" evidence="7">
    <location>
        <begin position="40"/>
        <end position="272"/>
    </location>
</feature>
<feature type="domain" description="Disulphide bond isomerase DsbC/G N-terminal" evidence="8">
    <location>
        <begin position="51"/>
        <end position="114"/>
    </location>
</feature>
<dbReference type="Proteomes" id="UP001465153">
    <property type="component" value="Unassembled WGS sequence"/>
</dbReference>
<evidence type="ECO:0000259" key="9">
    <source>
        <dbReference type="Pfam" id="PF13098"/>
    </source>
</evidence>
<keyword evidence="5" id="KW-1015">Disulfide bond</keyword>
<reference evidence="10 11" key="1">
    <citation type="submission" date="2024-04" db="EMBL/GenBank/DDBJ databases">
        <title>Draft genome sequence of Sessilibacter corallicola NBRC 116591.</title>
        <authorList>
            <person name="Miyakawa T."/>
            <person name="Kusuya Y."/>
            <person name="Miura T."/>
        </authorList>
    </citation>
    <scope>NUCLEOTIDE SEQUENCE [LARGE SCALE GENOMIC DNA]</scope>
    <source>
        <strain evidence="10 11">KU-00831-HH</strain>
    </source>
</reference>
<comment type="function">
    <text evidence="7">Required for disulfide bond formation in some periplasmic proteins. Acts by transferring its disulfide bond to other proteins and is reduced in the process.</text>
</comment>
<dbReference type="GO" id="GO:0016853">
    <property type="term" value="F:isomerase activity"/>
    <property type="evidence" value="ECO:0007669"/>
    <property type="project" value="UniProtKB-KW"/>
</dbReference>
<keyword evidence="10" id="KW-0413">Isomerase</keyword>
<dbReference type="Pfam" id="PF13098">
    <property type="entry name" value="Thioredoxin_2"/>
    <property type="match status" value="1"/>
</dbReference>
<comment type="caution">
    <text evidence="10">The sequence shown here is derived from an EMBL/GenBank/DDBJ whole genome shotgun (WGS) entry which is preliminary data.</text>
</comment>
<dbReference type="PANTHER" id="PTHR35272">
    <property type="entry name" value="THIOL:DISULFIDE INTERCHANGE PROTEIN DSBC-RELATED"/>
    <property type="match status" value="1"/>
</dbReference>
<evidence type="ECO:0000256" key="6">
    <source>
        <dbReference type="ARBA" id="ARBA00023284"/>
    </source>
</evidence>